<keyword evidence="1 4" id="KW-0479">Metal-binding</keyword>
<dbReference type="GO" id="GO:0046872">
    <property type="term" value="F:metal ion binding"/>
    <property type="evidence" value="ECO:0007669"/>
    <property type="project" value="UniProtKB-KW"/>
</dbReference>
<dbReference type="PANTHER" id="PTHR20854">
    <property type="entry name" value="INOSITOL MONOPHOSPHATASE"/>
    <property type="match status" value="1"/>
</dbReference>
<evidence type="ECO:0000256" key="2">
    <source>
        <dbReference type="ARBA" id="ARBA00022801"/>
    </source>
</evidence>
<dbReference type="Proteomes" id="UP000188324">
    <property type="component" value="Chromosome"/>
</dbReference>
<organism evidence="5 6">
    <name type="scientific">Tessaracoccus flavus</name>
    <dbReference type="NCBI Taxonomy" id="1610493"/>
    <lineage>
        <taxon>Bacteria</taxon>
        <taxon>Bacillati</taxon>
        <taxon>Actinomycetota</taxon>
        <taxon>Actinomycetes</taxon>
        <taxon>Propionibacteriales</taxon>
        <taxon>Propionibacteriaceae</taxon>
        <taxon>Tessaracoccus</taxon>
    </lineage>
</organism>
<dbReference type="CDD" id="cd01637">
    <property type="entry name" value="IMPase_like"/>
    <property type="match status" value="1"/>
</dbReference>
<dbReference type="EMBL" id="CP019605">
    <property type="protein sequence ID" value="AQP44242.1"/>
    <property type="molecule type" value="Genomic_DNA"/>
</dbReference>
<reference evidence="5 6" key="1">
    <citation type="journal article" date="2016" name="Int. J. Syst. Evol. Microbiol.">
        <title>Tessaracoccus flavus sp. nov., isolated from the drainage system of a lindane-producing factory.</title>
        <authorList>
            <person name="Kumari R."/>
            <person name="Singh P."/>
            <person name="Schumann P."/>
            <person name="Lal R."/>
        </authorList>
    </citation>
    <scope>NUCLEOTIDE SEQUENCE [LARGE SCALE GENOMIC DNA]</scope>
    <source>
        <strain evidence="5 6">RP1T</strain>
    </source>
</reference>
<dbReference type="AlphaFoldDB" id="A0A1Q2CDP2"/>
<comment type="cofactor">
    <cofactor evidence="4">
        <name>Mg(2+)</name>
        <dbReference type="ChEBI" id="CHEBI:18420"/>
    </cofactor>
</comment>
<keyword evidence="2" id="KW-0378">Hydrolase</keyword>
<dbReference type="PROSITE" id="PS00629">
    <property type="entry name" value="IMP_1"/>
    <property type="match status" value="1"/>
</dbReference>
<evidence type="ECO:0000256" key="3">
    <source>
        <dbReference type="ARBA" id="ARBA00022842"/>
    </source>
</evidence>
<evidence type="ECO:0000313" key="6">
    <source>
        <dbReference type="Proteomes" id="UP000188324"/>
    </source>
</evidence>
<dbReference type="STRING" id="1610493.RPIT_04955"/>
<dbReference type="Gene3D" id="3.30.540.10">
    <property type="entry name" value="Fructose-1,6-Bisphosphatase, subunit A, domain 1"/>
    <property type="match status" value="1"/>
</dbReference>
<dbReference type="InterPro" id="IPR000760">
    <property type="entry name" value="Inositol_monophosphatase-like"/>
</dbReference>
<name>A0A1Q2CDP2_9ACTN</name>
<proteinExistence type="predicted"/>
<evidence type="ECO:0000313" key="5">
    <source>
        <dbReference type="EMBL" id="AQP44242.1"/>
    </source>
</evidence>
<dbReference type="Pfam" id="PF00459">
    <property type="entry name" value="Inositol_P"/>
    <property type="match status" value="1"/>
</dbReference>
<keyword evidence="3 4" id="KW-0460">Magnesium</keyword>
<dbReference type="RefSeq" id="WP_162274497.1">
    <property type="nucleotide sequence ID" value="NZ_CP019605.1"/>
</dbReference>
<feature type="binding site" evidence="4">
    <location>
        <position position="93"/>
    </location>
    <ligand>
        <name>Mg(2+)</name>
        <dbReference type="ChEBI" id="CHEBI:18420"/>
        <label>2</label>
    </ligand>
</feature>
<dbReference type="PANTHER" id="PTHR20854:SF4">
    <property type="entry name" value="INOSITOL-1-MONOPHOSPHATASE-RELATED"/>
    <property type="match status" value="1"/>
</dbReference>
<feature type="binding site" evidence="4">
    <location>
        <position position="67"/>
    </location>
    <ligand>
        <name>Mg(2+)</name>
        <dbReference type="ChEBI" id="CHEBI:18420"/>
        <label>1</label>
        <note>catalytic</note>
    </ligand>
</feature>
<evidence type="ECO:0000256" key="1">
    <source>
        <dbReference type="ARBA" id="ARBA00022723"/>
    </source>
</evidence>
<dbReference type="SUPFAM" id="SSF56655">
    <property type="entry name" value="Carbohydrate phosphatase"/>
    <property type="match status" value="1"/>
</dbReference>
<keyword evidence="6" id="KW-1185">Reference proteome</keyword>
<evidence type="ECO:0000256" key="4">
    <source>
        <dbReference type="PIRSR" id="PIRSR600760-2"/>
    </source>
</evidence>
<feature type="binding site" evidence="4">
    <location>
        <position position="90"/>
    </location>
    <ligand>
        <name>Mg(2+)</name>
        <dbReference type="ChEBI" id="CHEBI:18420"/>
        <label>2</label>
    </ligand>
</feature>
<dbReference type="PRINTS" id="PR00377">
    <property type="entry name" value="IMPHPHTASES"/>
</dbReference>
<feature type="binding site" evidence="4">
    <location>
        <position position="207"/>
    </location>
    <ligand>
        <name>Mg(2+)</name>
        <dbReference type="ChEBI" id="CHEBI:18420"/>
        <label>1</label>
        <note>catalytic</note>
    </ligand>
</feature>
<dbReference type="GO" id="GO:0006020">
    <property type="term" value="P:inositol metabolic process"/>
    <property type="evidence" value="ECO:0007669"/>
    <property type="project" value="TreeGrafter"/>
</dbReference>
<accession>A0A1Q2CDP2</accession>
<dbReference type="KEGG" id="tfl:RPIT_04955"/>
<protein>
    <submittedName>
        <fullName evidence="5">Uncharacterized protein</fullName>
    </submittedName>
</protein>
<dbReference type="GO" id="GO:0008934">
    <property type="term" value="F:inositol monophosphate 1-phosphatase activity"/>
    <property type="evidence" value="ECO:0007669"/>
    <property type="project" value="TreeGrafter"/>
</dbReference>
<feature type="binding site" evidence="4">
    <location>
        <position position="92"/>
    </location>
    <ligand>
        <name>Mg(2+)</name>
        <dbReference type="ChEBI" id="CHEBI:18420"/>
        <label>1</label>
        <note>catalytic</note>
    </ligand>
</feature>
<dbReference type="GO" id="GO:0007165">
    <property type="term" value="P:signal transduction"/>
    <property type="evidence" value="ECO:0007669"/>
    <property type="project" value="TreeGrafter"/>
</dbReference>
<gene>
    <name evidence="5" type="ORF">RPIT_04955</name>
</gene>
<dbReference type="InterPro" id="IPR020583">
    <property type="entry name" value="Inositol_monoP_metal-BS"/>
</dbReference>
<dbReference type="Gene3D" id="3.40.190.80">
    <property type="match status" value="1"/>
</dbReference>
<sequence length="258" mass="28509">METDAIMDLLRRTADEVIRPRFRALTDADIEEKARPGDLVTVADREAETFLTALLQERHPDAVVVGEEGVFLNTATLAGLHNADHAFIIDPIDGTGNFARGDERYGVMLAETRGGITTRGWIWQPEFDRGYAVERGNGVELNGSPIERPRHNRPPLGAAGRKKLVGFDADGQLSPAVRTQFACAFDYPSILHGDTDFVFYTSLNPWDHLAGSLMVVEQGGVSRTLDGMAYNLLNRSRGLLVANDTLSWMAAQQYWPTH</sequence>